<dbReference type="InterPro" id="IPR041698">
    <property type="entry name" value="Methyltransf_25"/>
</dbReference>
<dbReference type="SUPFAM" id="SSF53335">
    <property type="entry name" value="S-adenosyl-L-methionine-dependent methyltransferases"/>
    <property type="match status" value="1"/>
</dbReference>
<protein>
    <submittedName>
        <fullName evidence="2">27-O-demethylrifamycin SV methyltransferase</fullName>
        <ecNumber evidence="2">2.1.1.315</ecNumber>
    </submittedName>
</protein>
<accession>A0A1V0RJ72</accession>
<sequence>MQSHPADQDANESLRLSEQAYDTAIFHPRFRQFYGESDLYNFGFWHDADGQRIDHPGEAARELVRRHIAQDPNRARARRVLDVGCGLGACTAQIASAYPQADVIGINYSSAQIDHASRLYAGPRISFQRMRAESIAFQDDTFDCIHAIETAMHFRTRQQFLEEARRLLRPGGRLILTDVLVDKPTSFVPHENVLPTVGAYRSALEAAGLMPVTVEDIHADTTLPFVRMLKRNAMAAYARGLERSIKAYVIAVAERPDGS</sequence>
<gene>
    <name evidence="2" type="ORF">ROSMUCSMR3_00298</name>
</gene>
<dbReference type="Gene3D" id="3.40.50.150">
    <property type="entry name" value="Vaccinia Virus protein VP39"/>
    <property type="match status" value="1"/>
</dbReference>
<dbReference type="Proteomes" id="UP000192273">
    <property type="component" value="Chromosome"/>
</dbReference>
<dbReference type="CDD" id="cd02440">
    <property type="entry name" value="AdoMet_MTases"/>
    <property type="match status" value="1"/>
</dbReference>
<proteinExistence type="predicted"/>
<dbReference type="PANTHER" id="PTHR43591:SF24">
    <property type="entry name" value="2-METHOXY-6-POLYPRENYL-1,4-BENZOQUINOL METHYLASE, MITOCHONDRIAL"/>
    <property type="match status" value="1"/>
</dbReference>
<dbReference type="EMBL" id="CP020474">
    <property type="protein sequence ID" value="ARE81804.1"/>
    <property type="molecule type" value="Genomic_DNA"/>
</dbReference>
<evidence type="ECO:0000259" key="1">
    <source>
        <dbReference type="Pfam" id="PF13649"/>
    </source>
</evidence>
<reference evidence="2 3" key="1">
    <citation type="submission" date="2017-03" db="EMBL/GenBank/DDBJ databases">
        <title>Genome Sequence of Roseovarius mucosus strain SMR3 Isolated from a culture of the Diatom Skeletonema marinoi.</title>
        <authorList>
            <person name="Topel M."/>
            <person name="Pinder M."/>
            <person name="Johansson O.N."/>
            <person name="Kourtchenko O."/>
            <person name="Godhe A."/>
            <person name="Clarke A.K."/>
        </authorList>
    </citation>
    <scope>NUCLEOTIDE SEQUENCE [LARGE SCALE GENOMIC DNA]</scope>
    <source>
        <strain evidence="2 3">SMR3</strain>
    </source>
</reference>
<evidence type="ECO:0000313" key="2">
    <source>
        <dbReference type="EMBL" id="ARE81804.1"/>
    </source>
</evidence>
<dbReference type="GO" id="GO:0032259">
    <property type="term" value="P:methylation"/>
    <property type="evidence" value="ECO:0007669"/>
    <property type="project" value="UniProtKB-KW"/>
</dbReference>
<dbReference type="KEGG" id="rmm:ROSMUCSMR3_00298"/>
<keyword evidence="2" id="KW-0808">Transferase</keyword>
<feature type="domain" description="Methyltransferase" evidence="1">
    <location>
        <begin position="80"/>
        <end position="172"/>
    </location>
</feature>
<keyword evidence="2" id="KW-0489">Methyltransferase</keyword>
<dbReference type="RefSeq" id="WP_087148857.1">
    <property type="nucleotide sequence ID" value="NZ_CP020474.1"/>
</dbReference>
<dbReference type="InterPro" id="IPR029063">
    <property type="entry name" value="SAM-dependent_MTases_sf"/>
</dbReference>
<organism evidence="2 3">
    <name type="scientific">Roseovarius mucosus</name>
    <dbReference type="NCBI Taxonomy" id="215743"/>
    <lineage>
        <taxon>Bacteria</taxon>
        <taxon>Pseudomonadati</taxon>
        <taxon>Pseudomonadota</taxon>
        <taxon>Alphaproteobacteria</taxon>
        <taxon>Rhodobacterales</taxon>
        <taxon>Roseobacteraceae</taxon>
        <taxon>Roseovarius</taxon>
    </lineage>
</organism>
<dbReference type="Pfam" id="PF13649">
    <property type="entry name" value="Methyltransf_25"/>
    <property type="match status" value="1"/>
</dbReference>
<evidence type="ECO:0000313" key="3">
    <source>
        <dbReference type="Proteomes" id="UP000192273"/>
    </source>
</evidence>
<dbReference type="EC" id="2.1.1.315" evidence="2"/>
<dbReference type="GO" id="GO:0008168">
    <property type="term" value="F:methyltransferase activity"/>
    <property type="evidence" value="ECO:0007669"/>
    <property type="project" value="UniProtKB-KW"/>
</dbReference>
<dbReference type="OrthoDB" id="9765084at2"/>
<dbReference type="PANTHER" id="PTHR43591">
    <property type="entry name" value="METHYLTRANSFERASE"/>
    <property type="match status" value="1"/>
</dbReference>
<dbReference type="AlphaFoldDB" id="A0A1V0RJ72"/>
<keyword evidence="3" id="KW-1185">Reference proteome</keyword>
<name>A0A1V0RJ72_9RHOB</name>